<dbReference type="EMBL" id="LAZR01002352">
    <property type="protein sequence ID" value="KKN31162.1"/>
    <property type="molecule type" value="Genomic_DNA"/>
</dbReference>
<reference evidence="1" key="1">
    <citation type="journal article" date="2015" name="Nature">
        <title>Complex archaea that bridge the gap between prokaryotes and eukaryotes.</title>
        <authorList>
            <person name="Spang A."/>
            <person name="Saw J.H."/>
            <person name="Jorgensen S.L."/>
            <person name="Zaremba-Niedzwiedzka K."/>
            <person name="Martijn J."/>
            <person name="Lind A.E."/>
            <person name="van Eijk R."/>
            <person name="Schleper C."/>
            <person name="Guy L."/>
            <person name="Ettema T.J."/>
        </authorList>
    </citation>
    <scope>NUCLEOTIDE SEQUENCE</scope>
</reference>
<evidence type="ECO:0000313" key="1">
    <source>
        <dbReference type="EMBL" id="KKN31162.1"/>
    </source>
</evidence>
<sequence>MTFNIFGFDFYWIEKCFGFWICIIKNINMGSRSLFALYYADGDLIINLFWFHLKGETHI</sequence>
<dbReference type="AlphaFoldDB" id="A0A0F9Q2E9"/>
<accession>A0A0F9Q2E9</accession>
<organism evidence="1">
    <name type="scientific">marine sediment metagenome</name>
    <dbReference type="NCBI Taxonomy" id="412755"/>
    <lineage>
        <taxon>unclassified sequences</taxon>
        <taxon>metagenomes</taxon>
        <taxon>ecological metagenomes</taxon>
    </lineage>
</organism>
<comment type="caution">
    <text evidence="1">The sequence shown here is derived from an EMBL/GenBank/DDBJ whole genome shotgun (WGS) entry which is preliminary data.</text>
</comment>
<gene>
    <name evidence="1" type="ORF">LCGC14_0826710</name>
</gene>
<protein>
    <submittedName>
        <fullName evidence="1">Uncharacterized protein</fullName>
    </submittedName>
</protein>
<name>A0A0F9Q2E9_9ZZZZ</name>
<proteinExistence type="predicted"/>